<gene>
    <name evidence="3" type="ORF">HNP95_001129</name>
</gene>
<keyword evidence="2" id="KW-0812">Transmembrane</keyword>
<dbReference type="Proteomes" id="UP000571751">
    <property type="component" value="Unassembled WGS sequence"/>
</dbReference>
<feature type="transmembrane region" description="Helical" evidence="2">
    <location>
        <begin position="18"/>
        <end position="37"/>
    </location>
</feature>
<dbReference type="EMBL" id="JACDUP010000002">
    <property type="protein sequence ID" value="MBA2868950.1"/>
    <property type="molecule type" value="Genomic_DNA"/>
</dbReference>
<dbReference type="AlphaFoldDB" id="A0A7J9PW89"/>
<keyword evidence="2" id="KW-0472">Membrane</keyword>
<sequence length="289" mass="33633">MPEDTDLEFEKFKMYKNIAYAIVSSSILILAFVVYFIRSDLTNILSNSIINLLSFALAFFAIILSAMFYFESVKTSNKFYNDVNSFIRDMHEKIGRMEERFGKDLEYLGKIQSDMNGLLSDKTKKLNDAKQSETELKYKLEKTDDKVEKEKLRQELELKEREKQDLKCEVQKLNEINSELKSNRNKLAHPIPTAKPIYRNYGVYIPFNDNLSMDRKKLVGKIRNTISKLPVKQVSYSYDSIYPKNVRYGLDSILDPDSLNEVLKNAFEDANLENEIDIANIKIETHTII</sequence>
<keyword evidence="2" id="KW-1133">Transmembrane helix</keyword>
<feature type="coiled-coil region" evidence="1">
    <location>
        <begin position="142"/>
        <end position="183"/>
    </location>
</feature>
<accession>A0A7J9PW89</accession>
<evidence type="ECO:0000313" key="4">
    <source>
        <dbReference type="Proteomes" id="UP000571751"/>
    </source>
</evidence>
<proteinExistence type="predicted"/>
<comment type="caution">
    <text evidence="3">The sequence shown here is derived from an EMBL/GenBank/DDBJ whole genome shotgun (WGS) entry which is preliminary data.</text>
</comment>
<name>A0A7J9PW89_METMI</name>
<reference evidence="3 4" key="1">
    <citation type="submission" date="2020-07" db="EMBL/GenBank/DDBJ databases">
        <title>Genomic Encyclopedia of Type Strains, Phase IV (KMG-V): Genome sequencing to study the core and pangenomes of soil and plant-associated prokaryotes.</title>
        <authorList>
            <person name="Whitman W."/>
        </authorList>
    </citation>
    <scope>NUCLEOTIDE SEQUENCE [LARGE SCALE GENOMIC DNA]</scope>
    <source>
        <strain evidence="3 4">C14</strain>
    </source>
</reference>
<feature type="transmembrane region" description="Helical" evidence="2">
    <location>
        <begin position="49"/>
        <end position="70"/>
    </location>
</feature>
<evidence type="ECO:0000256" key="2">
    <source>
        <dbReference type="SAM" id="Phobius"/>
    </source>
</evidence>
<dbReference type="RefSeq" id="WP_181508064.1">
    <property type="nucleotide sequence ID" value="NZ_JACDUP010000002.1"/>
</dbReference>
<evidence type="ECO:0000313" key="3">
    <source>
        <dbReference type="EMBL" id="MBA2868950.1"/>
    </source>
</evidence>
<organism evidence="3 4">
    <name type="scientific">Methanococcus maripaludis</name>
    <name type="common">Methanococcus deltae</name>
    <dbReference type="NCBI Taxonomy" id="39152"/>
    <lineage>
        <taxon>Archaea</taxon>
        <taxon>Methanobacteriati</taxon>
        <taxon>Methanobacteriota</taxon>
        <taxon>Methanomada group</taxon>
        <taxon>Methanococci</taxon>
        <taxon>Methanococcales</taxon>
        <taxon>Methanococcaceae</taxon>
        <taxon>Methanococcus</taxon>
    </lineage>
</organism>
<protein>
    <submittedName>
        <fullName evidence="3">Uncharacterized protein</fullName>
    </submittedName>
</protein>
<evidence type="ECO:0000256" key="1">
    <source>
        <dbReference type="SAM" id="Coils"/>
    </source>
</evidence>
<keyword evidence="1" id="KW-0175">Coiled coil</keyword>